<evidence type="ECO:0000313" key="3">
    <source>
        <dbReference type="Proteomes" id="UP001627284"/>
    </source>
</evidence>
<dbReference type="EMBL" id="JBJKTR010000012">
    <property type="protein sequence ID" value="KAL3353048.1"/>
    <property type="molecule type" value="Genomic_DNA"/>
</dbReference>
<name>A0ABD2T9V9_9SOLN</name>
<protein>
    <submittedName>
        <fullName evidence="2">Uncharacterized protein</fullName>
    </submittedName>
</protein>
<evidence type="ECO:0000256" key="1">
    <source>
        <dbReference type="SAM" id="SignalP"/>
    </source>
</evidence>
<keyword evidence="1" id="KW-0732">Signal</keyword>
<accession>A0ABD2T9V9</accession>
<sequence>MFVGVLIFFMVLVRLICFINLSQSQKLARTPDFSGKGQNSTGLVAAISTEAGGTLCNLGYLSSLVELNLCGNSFTNIPAARISDLTELLAPSSPWTWLIQLWNNMLKSAADPQSRNSS</sequence>
<comment type="caution">
    <text evidence="2">The sequence shown here is derived from an EMBL/GenBank/DDBJ whole genome shotgun (WGS) entry which is preliminary data.</text>
</comment>
<dbReference type="AlphaFoldDB" id="A0ABD2T9V9"/>
<feature type="signal peptide" evidence="1">
    <location>
        <begin position="1"/>
        <end position="24"/>
    </location>
</feature>
<feature type="chain" id="PRO_5044724472" evidence="1">
    <location>
        <begin position="25"/>
        <end position="118"/>
    </location>
</feature>
<proteinExistence type="predicted"/>
<reference evidence="2 3" key="1">
    <citation type="submission" date="2024-05" db="EMBL/GenBank/DDBJ databases">
        <title>De novo assembly of an allotetraploid wild potato.</title>
        <authorList>
            <person name="Hosaka A.J."/>
        </authorList>
    </citation>
    <scope>NUCLEOTIDE SEQUENCE [LARGE SCALE GENOMIC DNA]</scope>
    <source>
        <tissue evidence="2">Young leaves</tissue>
    </source>
</reference>
<keyword evidence="3" id="KW-1185">Reference proteome</keyword>
<evidence type="ECO:0000313" key="2">
    <source>
        <dbReference type="EMBL" id="KAL3353048.1"/>
    </source>
</evidence>
<dbReference type="EMBL" id="JBJKTR010000012">
    <property type="protein sequence ID" value="KAL3353054.1"/>
    <property type="molecule type" value="Genomic_DNA"/>
</dbReference>
<gene>
    <name evidence="2" type="ORF">AABB24_020837</name>
</gene>
<dbReference type="Proteomes" id="UP001627284">
    <property type="component" value="Unassembled WGS sequence"/>
</dbReference>
<dbReference type="EMBL" id="JBJKTR010000012">
    <property type="protein sequence ID" value="KAL3353047.1"/>
    <property type="molecule type" value="Genomic_DNA"/>
</dbReference>
<organism evidence="2 3">
    <name type="scientific">Solanum stoloniferum</name>
    <dbReference type="NCBI Taxonomy" id="62892"/>
    <lineage>
        <taxon>Eukaryota</taxon>
        <taxon>Viridiplantae</taxon>
        <taxon>Streptophyta</taxon>
        <taxon>Embryophyta</taxon>
        <taxon>Tracheophyta</taxon>
        <taxon>Spermatophyta</taxon>
        <taxon>Magnoliopsida</taxon>
        <taxon>eudicotyledons</taxon>
        <taxon>Gunneridae</taxon>
        <taxon>Pentapetalae</taxon>
        <taxon>asterids</taxon>
        <taxon>lamiids</taxon>
        <taxon>Solanales</taxon>
        <taxon>Solanaceae</taxon>
        <taxon>Solanoideae</taxon>
        <taxon>Solaneae</taxon>
        <taxon>Solanum</taxon>
    </lineage>
</organism>